<evidence type="ECO:0000313" key="2">
    <source>
        <dbReference type="Proteomes" id="UP000694892"/>
    </source>
</evidence>
<evidence type="ECO:0000313" key="1">
    <source>
        <dbReference type="EMBL" id="OCT71466.1"/>
    </source>
</evidence>
<dbReference type="EMBL" id="CM004478">
    <property type="protein sequence ID" value="OCT71466.1"/>
    <property type="molecule type" value="Genomic_DNA"/>
</dbReference>
<dbReference type="AlphaFoldDB" id="A0A974CEY8"/>
<accession>A0A974CEY8</accession>
<proteinExistence type="predicted"/>
<sequence length="77" mass="8621">MDIMGLGLQILCGSDPWGDYIINRTFRAHFGVSLQSRRMPTQKLADKGLYAHQPAHSGLCHIKMLNQFIVGAIIVIR</sequence>
<dbReference type="Proteomes" id="UP000694892">
    <property type="component" value="Chromosome 7L"/>
</dbReference>
<organism evidence="1 2">
    <name type="scientific">Xenopus laevis</name>
    <name type="common">African clawed frog</name>
    <dbReference type="NCBI Taxonomy" id="8355"/>
    <lineage>
        <taxon>Eukaryota</taxon>
        <taxon>Metazoa</taxon>
        <taxon>Chordata</taxon>
        <taxon>Craniata</taxon>
        <taxon>Vertebrata</taxon>
        <taxon>Euteleostomi</taxon>
        <taxon>Amphibia</taxon>
        <taxon>Batrachia</taxon>
        <taxon>Anura</taxon>
        <taxon>Pipoidea</taxon>
        <taxon>Pipidae</taxon>
        <taxon>Xenopodinae</taxon>
        <taxon>Xenopus</taxon>
        <taxon>Xenopus</taxon>
    </lineage>
</organism>
<reference evidence="2" key="1">
    <citation type="journal article" date="2016" name="Nature">
        <title>Genome evolution in the allotetraploid frog Xenopus laevis.</title>
        <authorList>
            <person name="Session A.M."/>
            <person name="Uno Y."/>
            <person name="Kwon T."/>
            <person name="Chapman J.A."/>
            <person name="Toyoda A."/>
            <person name="Takahashi S."/>
            <person name="Fukui A."/>
            <person name="Hikosaka A."/>
            <person name="Suzuki A."/>
            <person name="Kondo M."/>
            <person name="van Heeringen S.J."/>
            <person name="Quigley I."/>
            <person name="Heinz S."/>
            <person name="Ogino H."/>
            <person name="Ochi H."/>
            <person name="Hellsten U."/>
            <person name="Lyons J.B."/>
            <person name="Simakov O."/>
            <person name="Putnam N."/>
            <person name="Stites J."/>
            <person name="Kuroki Y."/>
            <person name="Tanaka T."/>
            <person name="Michiue T."/>
            <person name="Watanabe M."/>
            <person name="Bogdanovic O."/>
            <person name="Lister R."/>
            <person name="Georgiou G."/>
            <person name="Paranjpe S.S."/>
            <person name="van Kruijsbergen I."/>
            <person name="Shu S."/>
            <person name="Carlson J."/>
            <person name="Kinoshita T."/>
            <person name="Ohta Y."/>
            <person name="Mawaribuchi S."/>
            <person name="Jenkins J."/>
            <person name="Grimwood J."/>
            <person name="Schmutz J."/>
            <person name="Mitros T."/>
            <person name="Mozaffari S.V."/>
            <person name="Suzuki Y."/>
            <person name="Haramoto Y."/>
            <person name="Yamamoto T.S."/>
            <person name="Takagi C."/>
            <person name="Heald R."/>
            <person name="Miller K."/>
            <person name="Haudenschild C."/>
            <person name="Kitzman J."/>
            <person name="Nakayama T."/>
            <person name="Izutsu Y."/>
            <person name="Robert J."/>
            <person name="Fortriede J."/>
            <person name="Burns K."/>
            <person name="Lotay V."/>
            <person name="Karimi K."/>
            <person name="Yasuoka Y."/>
            <person name="Dichmann D.S."/>
            <person name="Flajnik M.F."/>
            <person name="Houston D.W."/>
            <person name="Shendure J."/>
            <person name="DuPasquier L."/>
            <person name="Vize P.D."/>
            <person name="Zorn A.M."/>
            <person name="Ito M."/>
            <person name="Marcotte E.M."/>
            <person name="Wallingford J.B."/>
            <person name="Ito Y."/>
            <person name="Asashima M."/>
            <person name="Ueno N."/>
            <person name="Matsuda Y."/>
            <person name="Veenstra G.J."/>
            <person name="Fujiyama A."/>
            <person name="Harland R.M."/>
            <person name="Taira M."/>
            <person name="Rokhsar D.S."/>
        </authorList>
    </citation>
    <scope>NUCLEOTIDE SEQUENCE [LARGE SCALE GENOMIC DNA]</scope>
    <source>
        <strain evidence="2">J</strain>
    </source>
</reference>
<name>A0A974CEY8_XENLA</name>
<gene>
    <name evidence="1" type="ORF">XELAEV_18034445mg</name>
</gene>
<protein>
    <submittedName>
        <fullName evidence="1">Uncharacterized protein</fullName>
    </submittedName>
</protein>